<sequence length="603" mass="65848">MLQVAQQVKARSFCFEDDLRVPCTFFLFLQVASLSGVLPKYGPIAGGTNITLRGVNLDIGSERVVTVGGRKCRIHKVYETLLECSTSAVAADQIHQEMQVTVAIDGVSIPYTSNDSLGTTFTYMPNPVIENISPRRANYGEKTTIEVSGFHLDSVYNPKMVVQVASLNNERDERITKACHVLDTGQKMVCPGPSLTDFSVISGAQIQAYGRMITALVSFQMDGLHLPLSIAGGEDYFTFAYRPAMLSDLFEEELLENKVATLTGVLPRYGPVAGGTNLTLFGRNLDMGSERVVRIGDSYCKISSFCSAFLDCTTSAVAAREARKGKRVMLFIDGVEVPFGSEGDYSSIFTYKPDPVIYDIKPPSGTFSGLSFIEVRGKHLDSASAPSMVTRLLPFNQEEEDHTGGVCRVAQNGRRMLCPIAPVVDSCVAGSARQEAPGLRVLVELSFQMDGLQLLANDAGDTGHFSCVHLPVPGFVGLPHEKPDGEKTTVDTNRLLLIAVALFLQLLLAITVFYCIWILYRRLRAQKMAKTSCEDRGLDHASSMDALCGRQKNGCTQMSEADERQVIIGSGFVLNEKFQPMFETKGPASFIGGTRRTPSPCRR</sequence>
<reference evidence="3 4" key="1">
    <citation type="journal article" date="2023" name="Arcadia Sci">
        <title>De novo assembly of a long-read Amblyomma americanum tick genome.</title>
        <authorList>
            <person name="Chou S."/>
            <person name="Poskanzer K.E."/>
            <person name="Rollins M."/>
            <person name="Thuy-Boun P.S."/>
        </authorList>
    </citation>
    <scope>NUCLEOTIDE SEQUENCE [LARGE SCALE GENOMIC DNA]</scope>
    <source>
        <strain evidence="3">F_SG_1</strain>
        <tissue evidence="3">Salivary glands</tissue>
    </source>
</reference>
<keyword evidence="1" id="KW-0812">Transmembrane</keyword>
<dbReference type="PANTHER" id="PTHR22625:SF61">
    <property type="entry name" value="HEPATOCYTE GROWTH FACTOR RECEPTOR"/>
    <property type="match status" value="1"/>
</dbReference>
<dbReference type="PANTHER" id="PTHR22625">
    <property type="entry name" value="PLEXIN"/>
    <property type="match status" value="1"/>
</dbReference>
<dbReference type="Proteomes" id="UP001321473">
    <property type="component" value="Unassembled WGS sequence"/>
</dbReference>
<proteinExistence type="predicted"/>
<keyword evidence="1" id="KW-0472">Membrane</keyword>
<dbReference type="GO" id="GO:0002116">
    <property type="term" value="C:semaphorin receptor complex"/>
    <property type="evidence" value="ECO:0007669"/>
    <property type="project" value="TreeGrafter"/>
</dbReference>
<evidence type="ECO:0000259" key="2">
    <source>
        <dbReference type="SMART" id="SM00429"/>
    </source>
</evidence>
<dbReference type="InterPro" id="IPR014756">
    <property type="entry name" value="Ig_E-set"/>
</dbReference>
<keyword evidence="4" id="KW-1185">Reference proteome</keyword>
<feature type="domain" description="IPT/TIG" evidence="2">
    <location>
        <begin position="354"/>
        <end position="468"/>
    </location>
</feature>
<dbReference type="GO" id="GO:0030334">
    <property type="term" value="P:regulation of cell migration"/>
    <property type="evidence" value="ECO:0007669"/>
    <property type="project" value="TreeGrafter"/>
</dbReference>
<name>A0AAQ4F0K1_AMBAM</name>
<feature type="domain" description="IPT/TIG" evidence="2">
    <location>
        <begin position="259"/>
        <end position="344"/>
    </location>
</feature>
<dbReference type="Pfam" id="PF01833">
    <property type="entry name" value="TIG"/>
    <property type="match status" value="2"/>
</dbReference>
<feature type="transmembrane region" description="Helical" evidence="1">
    <location>
        <begin position="495"/>
        <end position="520"/>
    </location>
</feature>
<comment type="caution">
    <text evidence="3">The sequence shown here is derived from an EMBL/GenBank/DDBJ whole genome shotgun (WGS) entry which is preliminary data.</text>
</comment>
<dbReference type="SMART" id="SM00429">
    <property type="entry name" value="IPT"/>
    <property type="match status" value="3"/>
</dbReference>
<accession>A0AAQ4F0K1</accession>
<evidence type="ECO:0000313" key="4">
    <source>
        <dbReference type="Proteomes" id="UP001321473"/>
    </source>
</evidence>
<keyword evidence="1" id="KW-1133">Transmembrane helix</keyword>
<dbReference type="InterPro" id="IPR002909">
    <property type="entry name" value="IPT_dom"/>
</dbReference>
<evidence type="ECO:0000313" key="3">
    <source>
        <dbReference type="EMBL" id="KAK8780627.1"/>
    </source>
</evidence>
<gene>
    <name evidence="3" type="ORF">V5799_018033</name>
</gene>
<dbReference type="InterPro" id="IPR031148">
    <property type="entry name" value="Plexin"/>
</dbReference>
<dbReference type="InterPro" id="IPR013783">
    <property type="entry name" value="Ig-like_fold"/>
</dbReference>
<dbReference type="EMBL" id="JARKHS020008591">
    <property type="protein sequence ID" value="KAK8780627.1"/>
    <property type="molecule type" value="Genomic_DNA"/>
</dbReference>
<dbReference type="AlphaFoldDB" id="A0AAQ4F0K1"/>
<organism evidence="3 4">
    <name type="scientific">Amblyomma americanum</name>
    <name type="common">Lone star tick</name>
    <dbReference type="NCBI Taxonomy" id="6943"/>
    <lineage>
        <taxon>Eukaryota</taxon>
        <taxon>Metazoa</taxon>
        <taxon>Ecdysozoa</taxon>
        <taxon>Arthropoda</taxon>
        <taxon>Chelicerata</taxon>
        <taxon>Arachnida</taxon>
        <taxon>Acari</taxon>
        <taxon>Parasitiformes</taxon>
        <taxon>Ixodida</taxon>
        <taxon>Ixodoidea</taxon>
        <taxon>Ixodidae</taxon>
        <taxon>Amblyomminae</taxon>
        <taxon>Amblyomma</taxon>
    </lineage>
</organism>
<feature type="domain" description="IPT/TIG" evidence="2">
    <location>
        <begin position="31"/>
        <end position="124"/>
    </location>
</feature>
<dbReference type="Gene3D" id="2.60.40.10">
    <property type="entry name" value="Immunoglobulins"/>
    <property type="match status" value="2"/>
</dbReference>
<dbReference type="GO" id="GO:0005886">
    <property type="term" value="C:plasma membrane"/>
    <property type="evidence" value="ECO:0007669"/>
    <property type="project" value="TreeGrafter"/>
</dbReference>
<protein>
    <recommendedName>
        <fullName evidence="2">IPT/TIG domain-containing protein</fullName>
    </recommendedName>
</protein>
<dbReference type="SUPFAM" id="SSF81296">
    <property type="entry name" value="E set domains"/>
    <property type="match status" value="3"/>
</dbReference>
<evidence type="ECO:0000256" key="1">
    <source>
        <dbReference type="SAM" id="Phobius"/>
    </source>
</evidence>
<dbReference type="GO" id="GO:0017154">
    <property type="term" value="F:semaphorin receptor activity"/>
    <property type="evidence" value="ECO:0007669"/>
    <property type="project" value="InterPro"/>
</dbReference>